<dbReference type="EMBL" id="UFQT01001289">
    <property type="protein sequence ID" value="SSX29859.1"/>
    <property type="molecule type" value="Genomic_DNA"/>
</dbReference>
<reference evidence="1" key="1">
    <citation type="submission" date="2018-07" db="EMBL/GenBank/DDBJ databases">
        <authorList>
            <person name="Quirk P.G."/>
            <person name="Krulwich T.A."/>
        </authorList>
    </citation>
    <scope>NUCLEOTIDE SEQUENCE</scope>
</reference>
<dbReference type="AlphaFoldDB" id="A0A336MLG6"/>
<organism evidence="1">
    <name type="scientific">Culicoides sonorensis</name>
    <name type="common">Biting midge</name>
    <dbReference type="NCBI Taxonomy" id="179676"/>
    <lineage>
        <taxon>Eukaryota</taxon>
        <taxon>Metazoa</taxon>
        <taxon>Ecdysozoa</taxon>
        <taxon>Arthropoda</taxon>
        <taxon>Hexapoda</taxon>
        <taxon>Insecta</taxon>
        <taxon>Pterygota</taxon>
        <taxon>Neoptera</taxon>
        <taxon>Endopterygota</taxon>
        <taxon>Diptera</taxon>
        <taxon>Nematocera</taxon>
        <taxon>Chironomoidea</taxon>
        <taxon>Ceratopogonidae</taxon>
        <taxon>Ceratopogoninae</taxon>
        <taxon>Culicoides</taxon>
        <taxon>Monoculicoides</taxon>
    </lineage>
</organism>
<dbReference type="GO" id="GO:0051879">
    <property type="term" value="F:Hsp90 protein binding"/>
    <property type="evidence" value="ECO:0007669"/>
    <property type="project" value="TreeGrafter"/>
</dbReference>
<dbReference type="VEuPathDB" id="VectorBase:CSON001797"/>
<dbReference type="Pfam" id="PF10274">
    <property type="entry name" value="ParcG"/>
    <property type="match status" value="2"/>
</dbReference>
<accession>A0A336MLG6</accession>
<gene>
    <name evidence="1" type="primary">CSON001797</name>
</gene>
<dbReference type="OMA" id="AYVNIKY"/>
<dbReference type="InterPro" id="IPR019399">
    <property type="entry name" value="Parkin_co-regulated_protein"/>
</dbReference>
<evidence type="ECO:0000313" key="1">
    <source>
        <dbReference type="EMBL" id="SSX29859.1"/>
    </source>
</evidence>
<dbReference type="PANTHER" id="PTHR21207:SF2">
    <property type="entry name" value="PARKIN COREGULATED GENE PROTEIN"/>
    <property type="match status" value="1"/>
</dbReference>
<proteinExistence type="predicted"/>
<name>A0A336MLG6_CULSO</name>
<sequence>MVKTKFLSRNCNQPQRCVPAFTIQCNQKNTFVLPPPKVDIFRPKQCCSLFRKYFLRGDIPCGKSFDKKISNGRYLYWKVPPEELDLSVYLPLFFEGTYFAFHILNCVPQLILPTKKALNTKNPCCLIPTMRALQQLVMSGPCIGQALVPYYRQILPILNLFRDCNVSIGDEVDFHQQIGDVIDETLHVLECHGGPDAYINIKLMIPTYESYVFN</sequence>
<dbReference type="PANTHER" id="PTHR21207">
    <property type="entry name" value="PARKIN COREGULATED GENE PROTEIN PARK2 COREGULATED"/>
    <property type="match status" value="1"/>
</dbReference>
<protein>
    <submittedName>
        <fullName evidence="1">CSON001797 protein</fullName>
    </submittedName>
</protein>
<dbReference type="GO" id="GO:0030544">
    <property type="term" value="F:Hsp70 protein binding"/>
    <property type="evidence" value="ECO:0007669"/>
    <property type="project" value="TreeGrafter"/>
</dbReference>